<dbReference type="Proteomes" id="UP000000268">
    <property type="component" value="Chromosome"/>
</dbReference>
<gene>
    <name evidence="1" type="ordered locus">AM1_4958</name>
</gene>
<dbReference type="HOGENOM" id="CLU_183003_1_1_3"/>
<name>B0C4P6_ACAM1</name>
<evidence type="ECO:0000313" key="2">
    <source>
        <dbReference type="Proteomes" id="UP000000268"/>
    </source>
</evidence>
<dbReference type="OrthoDB" id="426600at2"/>
<reference evidence="1 2" key="1">
    <citation type="journal article" date="2008" name="Proc. Natl. Acad. Sci. U.S.A.">
        <title>Niche adaptation and genome expansion in the chlorophyll d-producing cyanobacterium Acaryochloris marina.</title>
        <authorList>
            <person name="Swingley W.D."/>
            <person name="Chen M."/>
            <person name="Cheung P.C."/>
            <person name="Conrad A.L."/>
            <person name="Dejesa L.C."/>
            <person name="Hao J."/>
            <person name="Honchak B.M."/>
            <person name="Karbach L.E."/>
            <person name="Kurdoglu A."/>
            <person name="Lahiri S."/>
            <person name="Mastrian S.D."/>
            <person name="Miyashita H."/>
            <person name="Page L."/>
            <person name="Ramakrishna P."/>
            <person name="Satoh S."/>
            <person name="Sattley W.M."/>
            <person name="Shimada Y."/>
            <person name="Taylor H.L."/>
            <person name="Tomo T."/>
            <person name="Tsuchiya T."/>
            <person name="Wang Z.T."/>
            <person name="Raymond J."/>
            <person name="Mimuro M."/>
            <person name="Blankenship R.E."/>
            <person name="Touchman J.W."/>
        </authorList>
    </citation>
    <scope>NUCLEOTIDE SEQUENCE [LARGE SCALE GENOMIC DNA]</scope>
    <source>
        <strain evidence="2">MBIC 11017</strain>
    </source>
</reference>
<protein>
    <submittedName>
        <fullName evidence="1">Uncharacterized protein</fullName>
    </submittedName>
</protein>
<organism evidence="1 2">
    <name type="scientific">Acaryochloris marina (strain MBIC 11017)</name>
    <dbReference type="NCBI Taxonomy" id="329726"/>
    <lineage>
        <taxon>Bacteria</taxon>
        <taxon>Bacillati</taxon>
        <taxon>Cyanobacteriota</taxon>
        <taxon>Cyanophyceae</taxon>
        <taxon>Acaryochloridales</taxon>
        <taxon>Acaryochloridaceae</taxon>
        <taxon>Acaryochloris</taxon>
    </lineage>
</organism>
<dbReference type="EMBL" id="CP000828">
    <property type="protein sequence ID" value="ABW29929.1"/>
    <property type="molecule type" value="Genomic_DNA"/>
</dbReference>
<dbReference type="KEGG" id="amr:AM1_4958"/>
<accession>B0C4P6</accession>
<sequence length="69" mass="7958">MPPVLLNQVWKLVDTIPHHQLLRASDHALVDLLSQRLAERQELTDDELETVKAYIQSRLTLIRDMALVS</sequence>
<dbReference type="AlphaFoldDB" id="B0C4P6"/>
<keyword evidence="2" id="KW-1185">Reference proteome</keyword>
<dbReference type="RefSeq" id="WP_012165202.1">
    <property type="nucleotide sequence ID" value="NC_009925.1"/>
</dbReference>
<proteinExistence type="predicted"/>
<evidence type="ECO:0000313" key="1">
    <source>
        <dbReference type="EMBL" id="ABW29929.1"/>
    </source>
</evidence>